<dbReference type="SUPFAM" id="SSF52172">
    <property type="entry name" value="CheY-like"/>
    <property type="match status" value="1"/>
</dbReference>
<organism evidence="13 14">
    <name type="scientific">Pseudoalteromonas peptidolytica F12-50-A1</name>
    <dbReference type="NCBI Taxonomy" id="1315280"/>
    <lineage>
        <taxon>Bacteria</taxon>
        <taxon>Pseudomonadati</taxon>
        <taxon>Pseudomonadota</taxon>
        <taxon>Gammaproteobacteria</taxon>
        <taxon>Alteromonadales</taxon>
        <taxon>Pseudoalteromonadaceae</taxon>
        <taxon>Pseudoalteromonas</taxon>
    </lineage>
</organism>
<protein>
    <recommendedName>
        <fullName evidence="2">histidine kinase</fullName>
        <ecNumber evidence="2">2.7.13.3</ecNumber>
    </recommendedName>
</protein>
<comment type="caution">
    <text evidence="13">The sequence shown here is derived from an EMBL/GenBank/DDBJ whole genome shotgun (WGS) entry which is preliminary data.</text>
</comment>
<keyword evidence="14" id="KW-1185">Reference proteome</keyword>
<dbReference type="EC" id="2.7.13.3" evidence="2"/>
<proteinExistence type="predicted"/>
<evidence type="ECO:0000256" key="1">
    <source>
        <dbReference type="ARBA" id="ARBA00000085"/>
    </source>
</evidence>
<keyword evidence="10" id="KW-0175">Coiled coil</keyword>
<keyword evidence="5" id="KW-0547">Nucleotide-binding</keyword>
<keyword evidence="3 9" id="KW-0597">Phosphoprotein</keyword>
<keyword evidence="8" id="KW-0902">Two-component regulatory system</keyword>
<comment type="catalytic activity">
    <reaction evidence="1">
        <text>ATP + protein L-histidine = ADP + protein N-phospho-L-histidine.</text>
        <dbReference type="EC" id="2.7.13.3"/>
    </reaction>
</comment>
<dbReference type="InterPro" id="IPR011006">
    <property type="entry name" value="CheY-like_superfamily"/>
</dbReference>
<dbReference type="PROSITE" id="PS50109">
    <property type="entry name" value="HIS_KIN"/>
    <property type="match status" value="1"/>
</dbReference>
<dbReference type="EMBL" id="AQHF01000033">
    <property type="protein sequence ID" value="MBE0348442.1"/>
    <property type="molecule type" value="Genomic_DNA"/>
</dbReference>
<feature type="modified residue" description="4-aspartylphosphate" evidence="9">
    <location>
        <position position="83"/>
    </location>
</feature>
<name>A0A8I0MYK3_9GAMM</name>
<dbReference type="PRINTS" id="PR00344">
    <property type="entry name" value="BCTRLSENSOR"/>
</dbReference>
<evidence type="ECO:0000256" key="7">
    <source>
        <dbReference type="ARBA" id="ARBA00022840"/>
    </source>
</evidence>
<dbReference type="Proteomes" id="UP000660708">
    <property type="component" value="Unassembled WGS sequence"/>
</dbReference>
<gene>
    <name evidence="13" type="ORF">PPEP_b0181</name>
</gene>
<dbReference type="Gene3D" id="3.40.50.2300">
    <property type="match status" value="1"/>
</dbReference>
<dbReference type="SUPFAM" id="SSF47384">
    <property type="entry name" value="Homodimeric domain of signal transducing histidine kinase"/>
    <property type="match status" value="1"/>
</dbReference>
<feature type="domain" description="Response regulatory" evidence="12">
    <location>
        <begin position="28"/>
        <end position="152"/>
    </location>
</feature>
<dbReference type="Gene3D" id="3.30.565.10">
    <property type="entry name" value="Histidine kinase-like ATPase, C-terminal domain"/>
    <property type="match status" value="1"/>
</dbReference>
<dbReference type="PANTHER" id="PTHR43065">
    <property type="entry name" value="SENSOR HISTIDINE KINASE"/>
    <property type="match status" value="1"/>
</dbReference>
<dbReference type="RefSeq" id="WP_147390480.1">
    <property type="nucleotide sequence ID" value="NZ_AQHF01000033.1"/>
</dbReference>
<dbReference type="InterPro" id="IPR005467">
    <property type="entry name" value="His_kinase_dom"/>
</dbReference>
<evidence type="ECO:0000256" key="3">
    <source>
        <dbReference type="ARBA" id="ARBA00022553"/>
    </source>
</evidence>
<dbReference type="CDD" id="cd00082">
    <property type="entry name" value="HisKA"/>
    <property type="match status" value="1"/>
</dbReference>
<keyword evidence="7" id="KW-0067">ATP-binding</keyword>
<reference evidence="13 14" key="1">
    <citation type="submission" date="2015-06" db="EMBL/GenBank/DDBJ databases">
        <title>Genome sequence of Pseudoalteromonas peptidolytica.</title>
        <authorList>
            <person name="Xie B.-B."/>
            <person name="Rong J.-C."/>
            <person name="Qin Q.-L."/>
            <person name="Zhang Y.-Z."/>
        </authorList>
    </citation>
    <scope>NUCLEOTIDE SEQUENCE [LARGE SCALE GENOMIC DNA]</scope>
    <source>
        <strain evidence="13 14">F12-50-A1</strain>
    </source>
</reference>
<dbReference type="SUPFAM" id="SSF55874">
    <property type="entry name" value="ATPase domain of HSP90 chaperone/DNA topoisomerase II/histidine kinase"/>
    <property type="match status" value="1"/>
</dbReference>
<evidence type="ECO:0000256" key="10">
    <source>
        <dbReference type="SAM" id="Coils"/>
    </source>
</evidence>
<dbReference type="Pfam" id="PF00512">
    <property type="entry name" value="HisKA"/>
    <property type="match status" value="1"/>
</dbReference>
<evidence type="ECO:0000256" key="4">
    <source>
        <dbReference type="ARBA" id="ARBA00022679"/>
    </source>
</evidence>
<evidence type="ECO:0000259" key="12">
    <source>
        <dbReference type="PROSITE" id="PS50110"/>
    </source>
</evidence>
<feature type="domain" description="Histidine kinase" evidence="11">
    <location>
        <begin position="223"/>
        <end position="463"/>
    </location>
</feature>
<evidence type="ECO:0000259" key="11">
    <source>
        <dbReference type="PROSITE" id="PS50109"/>
    </source>
</evidence>
<dbReference type="AlphaFoldDB" id="A0A8I0MYK3"/>
<dbReference type="PANTHER" id="PTHR43065:SF10">
    <property type="entry name" value="PEROXIDE STRESS-ACTIVATED HISTIDINE KINASE MAK3"/>
    <property type="match status" value="1"/>
</dbReference>
<dbReference type="Pfam" id="PF00072">
    <property type="entry name" value="Response_reg"/>
    <property type="match status" value="1"/>
</dbReference>
<evidence type="ECO:0000256" key="9">
    <source>
        <dbReference type="PROSITE-ProRule" id="PRU00169"/>
    </source>
</evidence>
<dbReference type="InterPro" id="IPR003594">
    <property type="entry name" value="HATPase_dom"/>
</dbReference>
<sequence>MDKQRTLSFLSQSEPAKPISANLVKPWVVLIVDDEPEVHQVTQLVLSSYRFEQQPLELVHAYSKKEAINILNSRTDVALVLLDVIMESEEAGLECVQYIREVLGYHQVRIVLRTGQPAAIPEHELMLRYDINDYKNKTDLTKSRLFTTLTSSLRSYQDLQRLALLTEELTALNEGLEDKVKQRTHEIEASNKALRQAYDRIAKQQQALVQSEKLASVGQLAAGVAHEINNPLAYLKSNLEFVQSTLVKLYKAWQTVASQSQLCNQVLNNIETEYQLNWTLSESDDVIADMHSGLDRIQLIVKELSIFFESNQTQFQLVDFYTQILDPVVINLELDGVSLQLIEFDKGDGFELFCAPALLEHSLYCIIRNALESSSRLSQTIKVKVKLIDEHIQFTVSDTGEGIDTELIHRVFDPFYTTKLSDKHVGLGLTVASSIIKSHGGQLHIQSQVGKGTDVTITIPLAQPALNRNTSDGK</sequence>
<dbReference type="PROSITE" id="PS50110">
    <property type="entry name" value="RESPONSE_REGULATORY"/>
    <property type="match status" value="1"/>
</dbReference>
<evidence type="ECO:0000256" key="6">
    <source>
        <dbReference type="ARBA" id="ARBA00022777"/>
    </source>
</evidence>
<dbReference type="Pfam" id="PF02518">
    <property type="entry name" value="HATPase_c"/>
    <property type="match status" value="1"/>
</dbReference>
<evidence type="ECO:0000313" key="13">
    <source>
        <dbReference type="EMBL" id="MBE0348442.1"/>
    </source>
</evidence>
<keyword evidence="6" id="KW-0418">Kinase</keyword>
<dbReference type="GO" id="GO:0000155">
    <property type="term" value="F:phosphorelay sensor kinase activity"/>
    <property type="evidence" value="ECO:0007669"/>
    <property type="project" value="InterPro"/>
</dbReference>
<dbReference type="GO" id="GO:0005524">
    <property type="term" value="F:ATP binding"/>
    <property type="evidence" value="ECO:0007669"/>
    <property type="project" value="UniProtKB-KW"/>
</dbReference>
<dbReference type="InterPro" id="IPR003661">
    <property type="entry name" value="HisK_dim/P_dom"/>
</dbReference>
<dbReference type="InterPro" id="IPR036097">
    <property type="entry name" value="HisK_dim/P_sf"/>
</dbReference>
<dbReference type="InterPro" id="IPR004358">
    <property type="entry name" value="Sig_transdc_His_kin-like_C"/>
</dbReference>
<accession>A0A8I0MYK3</accession>
<evidence type="ECO:0000313" key="14">
    <source>
        <dbReference type="Proteomes" id="UP000660708"/>
    </source>
</evidence>
<dbReference type="SMART" id="SM00387">
    <property type="entry name" value="HATPase_c"/>
    <property type="match status" value="1"/>
</dbReference>
<keyword evidence="4" id="KW-0808">Transferase</keyword>
<evidence type="ECO:0000256" key="8">
    <source>
        <dbReference type="ARBA" id="ARBA00023012"/>
    </source>
</evidence>
<dbReference type="CDD" id="cd00075">
    <property type="entry name" value="HATPase"/>
    <property type="match status" value="1"/>
</dbReference>
<evidence type="ECO:0000256" key="5">
    <source>
        <dbReference type="ARBA" id="ARBA00022741"/>
    </source>
</evidence>
<evidence type="ECO:0000256" key="2">
    <source>
        <dbReference type="ARBA" id="ARBA00012438"/>
    </source>
</evidence>
<feature type="coiled-coil region" evidence="10">
    <location>
        <begin position="159"/>
        <end position="207"/>
    </location>
</feature>
<dbReference type="Gene3D" id="1.10.287.130">
    <property type="match status" value="1"/>
</dbReference>
<dbReference type="InterPro" id="IPR001789">
    <property type="entry name" value="Sig_transdc_resp-reg_receiver"/>
</dbReference>
<dbReference type="InterPro" id="IPR036890">
    <property type="entry name" value="HATPase_C_sf"/>
</dbReference>